<evidence type="ECO:0000259" key="6">
    <source>
        <dbReference type="PROSITE" id="PS50249"/>
    </source>
</evidence>
<dbReference type="CDD" id="cd08070">
    <property type="entry name" value="MPN_like"/>
    <property type="match status" value="1"/>
</dbReference>
<dbReference type="InterPro" id="IPR051929">
    <property type="entry name" value="VirAsm_ModProt"/>
</dbReference>
<dbReference type="PANTHER" id="PTHR34858:SF1">
    <property type="entry name" value="CYSO-CYSTEINE PEPTIDASE"/>
    <property type="match status" value="1"/>
</dbReference>
<comment type="caution">
    <text evidence="7">The sequence shown here is derived from an EMBL/GenBank/DDBJ whole genome shotgun (WGS) entry which is preliminary data.</text>
</comment>
<evidence type="ECO:0000313" key="8">
    <source>
        <dbReference type="Proteomes" id="UP000178724"/>
    </source>
</evidence>
<dbReference type="SUPFAM" id="SSF102712">
    <property type="entry name" value="JAB1/MPN domain"/>
    <property type="match status" value="1"/>
</dbReference>
<name>A0A1F4Q517_UNCSA</name>
<dbReference type="Pfam" id="PF14464">
    <property type="entry name" value="Prok-JAB"/>
    <property type="match status" value="1"/>
</dbReference>
<keyword evidence="1" id="KW-0645">Protease</keyword>
<dbReference type="GO" id="GO:0008270">
    <property type="term" value="F:zinc ion binding"/>
    <property type="evidence" value="ECO:0007669"/>
    <property type="project" value="TreeGrafter"/>
</dbReference>
<dbReference type="PROSITE" id="PS50249">
    <property type="entry name" value="MPN"/>
    <property type="match status" value="1"/>
</dbReference>
<keyword evidence="4" id="KW-0862">Zinc</keyword>
<dbReference type="FunFam" id="3.40.140.10:FF:000085">
    <property type="entry name" value="Mov34/MPN/PAD-1 family protein"/>
    <property type="match status" value="1"/>
</dbReference>
<evidence type="ECO:0000256" key="1">
    <source>
        <dbReference type="ARBA" id="ARBA00022670"/>
    </source>
</evidence>
<dbReference type="EMBL" id="METM01000002">
    <property type="protein sequence ID" value="OGB90987.1"/>
    <property type="molecule type" value="Genomic_DNA"/>
</dbReference>
<evidence type="ECO:0000256" key="5">
    <source>
        <dbReference type="ARBA" id="ARBA00023049"/>
    </source>
</evidence>
<dbReference type="GO" id="GO:0006508">
    <property type="term" value="P:proteolysis"/>
    <property type="evidence" value="ECO:0007669"/>
    <property type="project" value="UniProtKB-KW"/>
</dbReference>
<evidence type="ECO:0000256" key="3">
    <source>
        <dbReference type="ARBA" id="ARBA00022801"/>
    </source>
</evidence>
<dbReference type="InterPro" id="IPR000555">
    <property type="entry name" value="JAMM/MPN+_dom"/>
</dbReference>
<reference evidence="7 8" key="1">
    <citation type="journal article" date="2016" name="Nat. Commun.">
        <title>Thousands of microbial genomes shed light on interconnected biogeochemical processes in an aquifer system.</title>
        <authorList>
            <person name="Anantharaman K."/>
            <person name="Brown C.T."/>
            <person name="Hug L.A."/>
            <person name="Sharon I."/>
            <person name="Castelle C.J."/>
            <person name="Probst A.J."/>
            <person name="Thomas B.C."/>
            <person name="Singh A."/>
            <person name="Wilkins M.J."/>
            <person name="Karaoz U."/>
            <person name="Brodie E.L."/>
            <person name="Williams K.H."/>
            <person name="Hubbard S.S."/>
            <person name="Banfield J.F."/>
        </authorList>
    </citation>
    <scope>NUCLEOTIDE SEQUENCE [LARGE SCALE GENOMIC DNA]</scope>
</reference>
<sequence>MIGIAEQFKNELIEHARQAAPQEVCGLLAGRGDNVERVYKMANTSDTPELCYFMDPKEQLKFTKEIRQLGHELVGIYHSHPASQAYPSGKDVELAFYPEAAYIIISLKDPAQPEINAYRIVDGKITKEEIKII</sequence>
<organism evidence="7 8">
    <name type="scientific">candidate division WOR-1 bacterium RIFCSPHIGHO2_01_FULL_53_15</name>
    <dbReference type="NCBI Taxonomy" id="1802564"/>
    <lineage>
        <taxon>Bacteria</taxon>
        <taxon>Bacillati</taxon>
        <taxon>Saganbacteria</taxon>
    </lineage>
</organism>
<dbReference type="GO" id="GO:0008235">
    <property type="term" value="F:metalloexopeptidase activity"/>
    <property type="evidence" value="ECO:0007669"/>
    <property type="project" value="TreeGrafter"/>
</dbReference>
<keyword evidence="3" id="KW-0378">Hydrolase</keyword>
<dbReference type="InterPro" id="IPR028090">
    <property type="entry name" value="JAB_dom_prok"/>
</dbReference>
<dbReference type="InterPro" id="IPR037518">
    <property type="entry name" value="MPN"/>
</dbReference>
<evidence type="ECO:0000313" key="7">
    <source>
        <dbReference type="EMBL" id="OGB90987.1"/>
    </source>
</evidence>
<dbReference type="AlphaFoldDB" id="A0A1F4Q517"/>
<dbReference type="PANTHER" id="PTHR34858">
    <property type="entry name" value="CYSO-CYSTEINE PEPTIDASE"/>
    <property type="match status" value="1"/>
</dbReference>
<evidence type="ECO:0000256" key="2">
    <source>
        <dbReference type="ARBA" id="ARBA00022723"/>
    </source>
</evidence>
<gene>
    <name evidence="7" type="ORF">A2625_06820</name>
</gene>
<proteinExistence type="predicted"/>
<accession>A0A1F4Q517</accession>
<keyword evidence="5" id="KW-0482">Metalloprotease</keyword>
<dbReference type="SMART" id="SM00232">
    <property type="entry name" value="JAB_MPN"/>
    <property type="match status" value="1"/>
</dbReference>
<evidence type="ECO:0000256" key="4">
    <source>
        <dbReference type="ARBA" id="ARBA00022833"/>
    </source>
</evidence>
<protein>
    <recommendedName>
        <fullName evidence="6">MPN domain-containing protein</fullName>
    </recommendedName>
</protein>
<dbReference type="Proteomes" id="UP000178724">
    <property type="component" value="Unassembled WGS sequence"/>
</dbReference>
<feature type="domain" description="MPN" evidence="6">
    <location>
        <begin position="2"/>
        <end position="124"/>
    </location>
</feature>
<keyword evidence="2" id="KW-0479">Metal-binding</keyword>
<dbReference type="Gene3D" id="3.40.140.10">
    <property type="entry name" value="Cytidine Deaminase, domain 2"/>
    <property type="match status" value="1"/>
</dbReference>